<dbReference type="EMBL" id="CABWKQ010000059">
    <property type="protein sequence ID" value="VWX38784.1"/>
    <property type="molecule type" value="Genomic_DNA"/>
</dbReference>
<evidence type="ECO:0000313" key="1">
    <source>
        <dbReference type="EMBL" id="VWX38784.1"/>
    </source>
</evidence>
<proteinExistence type="predicted"/>
<keyword evidence="2" id="KW-1185">Reference proteome</keyword>
<dbReference type="AlphaFoldDB" id="A0A653IIC0"/>
<reference evidence="1 2" key="1">
    <citation type="submission" date="2019-10" db="EMBL/GenBank/DDBJ databases">
        <authorList>
            <person name="Karimi E."/>
        </authorList>
    </citation>
    <scope>NUCLEOTIDE SEQUENCE [LARGE SCALE GENOMIC DNA]</scope>
    <source>
        <strain evidence="1">Exiguobacterium sp. 9Y</strain>
    </source>
</reference>
<organism evidence="1 2">
    <name type="scientific">Exiguobacterium oxidotolerans</name>
    <dbReference type="NCBI Taxonomy" id="223958"/>
    <lineage>
        <taxon>Bacteria</taxon>
        <taxon>Bacillati</taxon>
        <taxon>Bacillota</taxon>
        <taxon>Bacilli</taxon>
        <taxon>Bacillales</taxon>
        <taxon>Bacillales Family XII. Incertae Sedis</taxon>
        <taxon>Exiguobacterium</taxon>
    </lineage>
</organism>
<name>A0A653IIC0_9BACL</name>
<accession>A0A653IIC0</accession>
<gene>
    <name evidence="1" type="ORF">EXIGUO9Y_90005</name>
</gene>
<dbReference type="RefSeq" id="WP_159172623.1">
    <property type="nucleotide sequence ID" value="NZ_LR732308.1"/>
</dbReference>
<sequence>MDEIAYLIGKLDEHHEVISEKINKFDFESQVSDFELEHTLSYFFGDMMRILDYIAFDIFEKKYAFVQEQSLLEKVEKERRRVYFPISDSEKDFESKLLVKKVKSLDKSFYLWLKQKQAFIDKSNNVIGYVGKLNNDQKHRKLQVSDAHKNVYISDLTVPNTNIRFTNVTFSGPKGMNIIENKDGPIPIEHLPPVNVDYYLVFSGANHIAAIELINRSLEKIKEIAMEYLNLLEK</sequence>
<dbReference type="Proteomes" id="UP000439752">
    <property type="component" value="Unassembled WGS sequence"/>
</dbReference>
<protein>
    <submittedName>
        <fullName evidence="1">Uncharacterized protein</fullName>
    </submittedName>
</protein>
<evidence type="ECO:0000313" key="2">
    <source>
        <dbReference type="Proteomes" id="UP000439752"/>
    </source>
</evidence>